<dbReference type="SMART" id="SM00228">
    <property type="entry name" value="PDZ"/>
    <property type="match status" value="2"/>
</dbReference>
<dbReference type="SUPFAM" id="SSF48366">
    <property type="entry name" value="Ras GEF"/>
    <property type="match status" value="1"/>
</dbReference>
<keyword evidence="3" id="KW-0966">Cell projection</keyword>
<evidence type="ECO:0000313" key="8">
    <source>
        <dbReference type="EMBL" id="CAD7198910.1"/>
    </source>
</evidence>
<feature type="domain" description="PDZ" evidence="7">
    <location>
        <begin position="253"/>
        <end position="323"/>
    </location>
</feature>
<dbReference type="Gene3D" id="2.30.42.10">
    <property type="match status" value="2"/>
</dbReference>
<dbReference type="Pfam" id="PF00595">
    <property type="entry name" value="PDZ"/>
    <property type="match status" value="2"/>
</dbReference>
<dbReference type="PANTHER" id="PTHR23116">
    <property type="entry name" value="PDZ DOMAIN CONTAINING WHIRLIN AND HARMONIN-RELATED"/>
    <property type="match status" value="1"/>
</dbReference>
<evidence type="ECO:0000256" key="3">
    <source>
        <dbReference type="ARBA" id="ARBA00023273"/>
    </source>
</evidence>
<feature type="compositionally biased region" description="Basic and acidic residues" evidence="5">
    <location>
        <begin position="751"/>
        <end position="805"/>
    </location>
</feature>
<feature type="region of interest" description="Disordered" evidence="5">
    <location>
        <begin position="1102"/>
        <end position="1122"/>
    </location>
</feature>
<feature type="region of interest" description="Disordered" evidence="5">
    <location>
        <begin position="409"/>
        <end position="478"/>
    </location>
</feature>
<dbReference type="SMART" id="SM00147">
    <property type="entry name" value="RasGEF"/>
    <property type="match status" value="1"/>
</dbReference>
<gene>
    <name evidence="8" type="ORF">TDIB3V08_LOCUS5184</name>
</gene>
<feature type="region of interest" description="Disordered" evidence="5">
    <location>
        <begin position="935"/>
        <end position="967"/>
    </location>
</feature>
<evidence type="ECO:0000256" key="2">
    <source>
        <dbReference type="ARBA" id="ARBA00022737"/>
    </source>
</evidence>
<feature type="region of interest" description="Disordered" evidence="5">
    <location>
        <begin position="344"/>
        <end position="364"/>
    </location>
</feature>
<dbReference type="Pfam" id="PF00617">
    <property type="entry name" value="RasGEF"/>
    <property type="match status" value="1"/>
</dbReference>
<keyword evidence="2" id="KW-0677">Repeat</keyword>
<feature type="domain" description="Ras-GEF" evidence="6">
    <location>
        <begin position="1627"/>
        <end position="1813"/>
    </location>
</feature>
<dbReference type="InterPro" id="IPR023578">
    <property type="entry name" value="Ras_GEF_dom_sf"/>
</dbReference>
<evidence type="ECO:0000256" key="4">
    <source>
        <dbReference type="PROSITE-ProRule" id="PRU00168"/>
    </source>
</evidence>
<dbReference type="InterPro" id="IPR001478">
    <property type="entry name" value="PDZ"/>
</dbReference>
<keyword evidence="4" id="KW-0344">Guanine-nucleotide releasing factor</keyword>
<feature type="region of interest" description="Disordered" evidence="5">
    <location>
        <begin position="1530"/>
        <end position="1555"/>
    </location>
</feature>
<dbReference type="SUPFAM" id="SSF50156">
    <property type="entry name" value="PDZ domain-like"/>
    <property type="match status" value="2"/>
</dbReference>
<dbReference type="PANTHER" id="PTHR23116:SF36">
    <property type="entry name" value="HARMONIN"/>
    <property type="match status" value="1"/>
</dbReference>
<evidence type="ECO:0000259" key="7">
    <source>
        <dbReference type="PROSITE" id="PS50106"/>
    </source>
</evidence>
<feature type="compositionally biased region" description="Low complexity" evidence="5">
    <location>
        <begin position="548"/>
        <end position="573"/>
    </location>
</feature>
<dbReference type="EMBL" id="OA566445">
    <property type="protein sequence ID" value="CAD7198910.1"/>
    <property type="molecule type" value="Genomic_DNA"/>
</dbReference>
<dbReference type="GO" id="GO:0002142">
    <property type="term" value="C:stereocilia ankle link complex"/>
    <property type="evidence" value="ECO:0007669"/>
    <property type="project" value="TreeGrafter"/>
</dbReference>
<feature type="compositionally biased region" description="Polar residues" evidence="5">
    <location>
        <begin position="446"/>
        <end position="478"/>
    </location>
</feature>
<feature type="region of interest" description="Disordered" evidence="5">
    <location>
        <begin position="989"/>
        <end position="1027"/>
    </location>
</feature>
<feature type="domain" description="PDZ" evidence="7">
    <location>
        <begin position="112"/>
        <end position="189"/>
    </location>
</feature>
<feature type="compositionally biased region" description="Low complexity" evidence="5">
    <location>
        <begin position="854"/>
        <end position="875"/>
    </location>
</feature>
<sequence>MAQFHMRNCPIPFEFRKIVLTVGVCLFACRKIVLTVGVCLYACRKIVLTVGVCLFPCSEIVLTVGVCLFACRKIVPARLQMEYSSLVPHYSAPSSVSSTSDSCGGRPSRLRTLRLVRRLGAAPPPGRPSSFGFSLRGGREHGTGFFVSAVETGSEAHCQGLRVGDQIIRVNGFPLEDAIHKEVLQLIQNQNQLSLKVRTVGMIPVKDKRNDPLTWRVIEEETVLPTCKTMLPTMESTAVCSVNGGDDGVTDVRLFLNVPPRAKLGCGICKGPDWKPGIFVQFTKENGIAREAGLRPGDQIIHCNGVNFKDITFGDAVHVMKSSHQLDLIVRKRAGLDLFPGESSGYNSSASSVNGDQSPSWEDTKRLSVVKEESMELEERLGQLETNQRKGGIDKNKDWDQIEYEWEKAEQKSGKNRTGTSHKSHKQSGTSCTIISVENDSGHFNGDTQDSNSYTNPNINRENVTVNGTRSQQGQDSAKCSGTKLAEICMISQQQETTTVIVEVHRSEVEDEQENDRSMHTASEASPVMQRPSTAANKERKLTNLVKSPSSSSFASVASSSASSSLSSAISQELQRRSQRQEDDNFREEERKKDILKTIDDEKRQQHEQLMEEFKKAHRKMFAHAIVAQNCNNKSQPKLEQLGRERGLPVPPFPSCRARLAVHNLVAPSASSCVARPLTLVLDSCPCTSAVHEPLALGSGLVEGESGVFFVQPLDNDLSCRAPSLVREPLISTPVKMGADSLSPAASEGFTRGDRESFRVKRQQKEELHTHNMSEQRALDAVKERELRLDRDRQDMTEAEREVTRLVKKNTTSPPPPPPMPPDETDSKPVADAQSSSTTPSVYGVPSPPPCPTPDYDTTSTNSSTPPPSLSIIKKTPPPAPATKPKRNPTPSNPQPATKVLVDTVNTKSEKMENASHVSGDKVPDSVEMQSLESFTLNNPVSPSPKPPSTYFASGKNNNPLRNAGSTLNLTSTDTILKKNITNNKSRPVSVTIGEYPSGAERRTPNRFDFLPPSSTDSSKVSPDAKSPITSQLHSELMHTLSRSNLRKHTDLQSAKPAIRDAAEKIASTFANNNRVTIKIPNGVGSTDGTVKTLTNGADDISSSAKPTVGHLSGSTQPNGILKNGTGLTSPDSVKQPHRTVVQQKSITFGEISLVYYESSALDRTATEVGLTPTKLIFAADIIRSAEEVNVSYCYGLDPSIENFELISVIPVECVNLSVFCRHKKRAIKAHFCNNVTRFFELGGFENRKQIMRNHWGEKNLFLGHNCNERICQSRNLAGASLSELKMLYKNTSKRSNNKHSRKSNSSDNISQKAMVVNRFGSGVPENCLTGLLLKPKKSSLHLISCQHDLKLNNSSNFPMVFGFPMFFIEDNFPSCLYEQAEQALHLWEDSRTNRRGKNRHPRRYGIAPQPFFLHGLGSWQTMPGDIYTTQIKQSVSVVNLRMCPSEPEMCLQVSHRQLASSVSCEALHLAPHFRQKLPSRSTNKRLMQRRPVTLFWTPGYSYAPTNTRSAYRELRDHLKRVRLYQETNDKQQDCEKGDQTGASERATERAHLKDRTGTGSIFQARTLYLIQDSTGAFAAYAIEEKELLDTNINGSYPHHRRQRDLTVIHLEKLLELDVKWTTWEFDSSTLAYQITMIDCDLFLRIPQSEMRTVLVQKSSRNAPNLRALIAFSRRVCCLVATEILNEESHKVRARLISRYINAADKCNSVQNFQSCRSILAGLQSPSVYRLHHTWTLVRESHAMKYYVFEKLCRRYCDPRLPNYQRMFYRASRRSPYLPYIGDILGRLLDRVPLYPKSFLRSSSTNQTVKSGD</sequence>
<dbReference type="Gene3D" id="1.10.840.10">
    <property type="entry name" value="Ras guanine-nucleotide exchange factors catalytic domain"/>
    <property type="match status" value="1"/>
</dbReference>
<name>A0A7R8VK51_TIMDO</name>
<dbReference type="InterPro" id="IPR036034">
    <property type="entry name" value="PDZ_sf"/>
</dbReference>
<feature type="compositionally biased region" description="Polar residues" evidence="5">
    <location>
        <begin position="427"/>
        <end position="439"/>
    </location>
</feature>
<dbReference type="PROSITE" id="PS50106">
    <property type="entry name" value="PDZ"/>
    <property type="match status" value="2"/>
</dbReference>
<dbReference type="GO" id="GO:0005085">
    <property type="term" value="F:guanyl-nucleotide exchange factor activity"/>
    <property type="evidence" value="ECO:0007669"/>
    <property type="project" value="UniProtKB-KW"/>
</dbReference>
<feature type="compositionally biased region" description="Basic and acidic residues" evidence="5">
    <location>
        <begin position="1530"/>
        <end position="1539"/>
    </location>
</feature>
<feature type="region of interest" description="Disordered" evidence="5">
    <location>
        <begin position="737"/>
        <end position="898"/>
    </location>
</feature>
<dbReference type="FunFam" id="2.30.42.10:FF:000219">
    <property type="entry name" value="Uncharacterized protein, isoform C"/>
    <property type="match status" value="1"/>
</dbReference>
<feature type="compositionally biased region" description="Polar residues" evidence="5">
    <location>
        <begin position="951"/>
        <end position="967"/>
    </location>
</feature>
<evidence type="ECO:0000259" key="6">
    <source>
        <dbReference type="PROSITE" id="PS50009"/>
    </source>
</evidence>
<accession>A0A7R8VK51</accession>
<proteinExistence type="predicted"/>
<dbReference type="GO" id="GO:0005886">
    <property type="term" value="C:plasma membrane"/>
    <property type="evidence" value="ECO:0007669"/>
    <property type="project" value="TreeGrafter"/>
</dbReference>
<dbReference type="InterPro" id="IPR001895">
    <property type="entry name" value="RASGEF_cat_dom"/>
</dbReference>
<feature type="compositionally biased region" description="Basic and acidic residues" evidence="5">
    <location>
        <begin position="1546"/>
        <end position="1555"/>
    </location>
</feature>
<feature type="region of interest" description="Disordered" evidence="5">
    <location>
        <begin position="507"/>
        <end position="595"/>
    </location>
</feature>
<dbReference type="GO" id="GO:0005929">
    <property type="term" value="C:cilium"/>
    <property type="evidence" value="ECO:0007669"/>
    <property type="project" value="TreeGrafter"/>
</dbReference>
<dbReference type="PROSITE" id="PS50009">
    <property type="entry name" value="RASGEF_CAT"/>
    <property type="match status" value="1"/>
</dbReference>
<protein>
    <recommendedName>
        <fullName evidence="9">Harmonin</fullName>
    </recommendedName>
</protein>
<dbReference type="GO" id="GO:0032426">
    <property type="term" value="C:stereocilium tip"/>
    <property type="evidence" value="ECO:0007669"/>
    <property type="project" value="TreeGrafter"/>
</dbReference>
<reference evidence="8" key="1">
    <citation type="submission" date="2020-11" db="EMBL/GenBank/DDBJ databases">
        <authorList>
            <person name="Tran Van P."/>
        </authorList>
    </citation>
    <scope>NUCLEOTIDE SEQUENCE</scope>
</reference>
<feature type="compositionally biased region" description="Pro residues" evidence="5">
    <location>
        <begin position="813"/>
        <end position="822"/>
    </location>
</feature>
<dbReference type="GO" id="GO:0007264">
    <property type="term" value="P:small GTPase-mediated signal transduction"/>
    <property type="evidence" value="ECO:0007669"/>
    <property type="project" value="InterPro"/>
</dbReference>
<feature type="compositionally biased region" description="Low complexity" evidence="5">
    <location>
        <begin position="835"/>
        <end position="845"/>
    </location>
</feature>
<dbReference type="InterPro" id="IPR036964">
    <property type="entry name" value="RASGEF_cat_dom_sf"/>
</dbReference>
<feature type="compositionally biased region" description="Basic and acidic residues" evidence="5">
    <location>
        <begin position="574"/>
        <end position="595"/>
    </location>
</feature>
<evidence type="ECO:0000256" key="1">
    <source>
        <dbReference type="ARBA" id="ARBA00004316"/>
    </source>
</evidence>
<evidence type="ECO:0000256" key="5">
    <source>
        <dbReference type="SAM" id="MobiDB-lite"/>
    </source>
</evidence>
<organism evidence="8">
    <name type="scientific">Timema douglasi</name>
    <name type="common">Walking stick</name>
    <dbReference type="NCBI Taxonomy" id="61478"/>
    <lineage>
        <taxon>Eukaryota</taxon>
        <taxon>Metazoa</taxon>
        <taxon>Ecdysozoa</taxon>
        <taxon>Arthropoda</taxon>
        <taxon>Hexapoda</taxon>
        <taxon>Insecta</taxon>
        <taxon>Pterygota</taxon>
        <taxon>Neoptera</taxon>
        <taxon>Polyneoptera</taxon>
        <taxon>Phasmatodea</taxon>
        <taxon>Timematodea</taxon>
        <taxon>Timematoidea</taxon>
        <taxon>Timematidae</taxon>
        <taxon>Timema</taxon>
    </lineage>
</organism>
<comment type="subcellular location">
    <subcellularLocation>
        <location evidence="1">Cell projection</location>
    </subcellularLocation>
</comment>
<dbReference type="InterPro" id="IPR051844">
    <property type="entry name" value="USH2_Complex_Protein"/>
</dbReference>
<evidence type="ECO:0008006" key="9">
    <source>
        <dbReference type="Google" id="ProtNLM"/>
    </source>
</evidence>